<dbReference type="Gene3D" id="2.40.350.10">
    <property type="entry name" value="SO1590-like"/>
    <property type="match status" value="1"/>
</dbReference>
<name>A0A3N0GLE6_9ACTN</name>
<gene>
    <name evidence="2" type="ORF">EFL26_16085</name>
</gene>
<dbReference type="EMBL" id="RJSF01000043">
    <property type="protein sequence ID" value="RNM12958.1"/>
    <property type="molecule type" value="Genomic_DNA"/>
</dbReference>
<accession>A0A3N0GLE6</accession>
<feature type="compositionally biased region" description="Low complexity" evidence="1">
    <location>
        <begin position="1"/>
        <end position="16"/>
    </location>
</feature>
<dbReference type="OrthoDB" id="882224at2"/>
<dbReference type="RefSeq" id="WP_123223934.1">
    <property type="nucleotide sequence ID" value="NZ_RJSF01000043.1"/>
</dbReference>
<dbReference type="Proteomes" id="UP000279994">
    <property type="component" value="Unassembled WGS sequence"/>
</dbReference>
<dbReference type="InterPro" id="IPR021607">
    <property type="entry name" value="DUF3224"/>
</dbReference>
<keyword evidence="3" id="KW-1185">Reference proteome</keyword>
<evidence type="ECO:0000256" key="1">
    <source>
        <dbReference type="SAM" id="MobiDB-lite"/>
    </source>
</evidence>
<comment type="caution">
    <text evidence="2">The sequence shown here is derived from an EMBL/GenBank/DDBJ whole genome shotgun (WGS) entry which is preliminary data.</text>
</comment>
<evidence type="ECO:0000313" key="2">
    <source>
        <dbReference type="EMBL" id="RNM12958.1"/>
    </source>
</evidence>
<reference evidence="2 3" key="1">
    <citation type="submission" date="2018-11" db="EMBL/GenBank/DDBJ databases">
        <authorList>
            <person name="Li F."/>
        </authorList>
    </citation>
    <scope>NUCLEOTIDE SEQUENCE [LARGE SCALE GENOMIC DNA]</scope>
    <source>
        <strain evidence="2 3">Gsoil 818</strain>
    </source>
</reference>
<proteinExistence type="predicted"/>
<feature type="region of interest" description="Disordered" evidence="1">
    <location>
        <begin position="1"/>
        <end position="24"/>
    </location>
</feature>
<protein>
    <submittedName>
        <fullName evidence="2">DUF3224 domain-containing protein</fullName>
    </submittedName>
</protein>
<evidence type="ECO:0000313" key="3">
    <source>
        <dbReference type="Proteomes" id="UP000279994"/>
    </source>
</evidence>
<dbReference type="AlphaFoldDB" id="A0A3N0GLE6"/>
<dbReference type="InterPro" id="IPR023159">
    <property type="entry name" value="SO1590-like_sf"/>
</dbReference>
<sequence length="135" mass="14157">MLTTSTFTVTTFEPTSLAPPETATGTPVGVARMVKEFRGGLEGRAETLFTSAFDQERGIGTYVAMESFSGTLDGRSGTLNIAHTATTDGGPDRLEELVVIVPGSGTGELVGVRGGGSIRVDEDGTHRMELEYELG</sequence>
<dbReference type="SUPFAM" id="SSF159238">
    <property type="entry name" value="SO1590-like"/>
    <property type="match status" value="1"/>
</dbReference>
<organism evidence="2 3">
    <name type="scientific">Nocardioides pocheonensis</name>
    <dbReference type="NCBI Taxonomy" id="661485"/>
    <lineage>
        <taxon>Bacteria</taxon>
        <taxon>Bacillati</taxon>
        <taxon>Actinomycetota</taxon>
        <taxon>Actinomycetes</taxon>
        <taxon>Propionibacteriales</taxon>
        <taxon>Nocardioidaceae</taxon>
        <taxon>Nocardioides</taxon>
    </lineage>
</organism>
<dbReference type="Pfam" id="PF11528">
    <property type="entry name" value="DUF3224"/>
    <property type="match status" value="1"/>
</dbReference>